<feature type="compositionally biased region" description="Pro residues" evidence="1">
    <location>
        <begin position="393"/>
        <end position="412"/>
    </location>
</feature>
<dbReference type="Pfam" id="PF13676">
    <property type="entry name" value="TIR_2"/>
    <property type="match status" value="1"/>
</dbReference>
<reference evidence="3 4" key="1">
    <citation type="journal article" date="2011" name="J. Bacteriol.">
        <title>Draft genome sequence of the marine bacterium Streptomyces griseoaurantiacus M045, which produces novel manumycin-type antibiotics with a pABA core component.</title>
        <authorList>
            <person name="Li F."/>
            <person name="Jiang P."/>
            <person name="Zheng H."/>
            <person name="Wang S."/>
            <person name="Zhao G."/>
            <person name="Qin S."/>
            <person name="Liu Z."/>
        </authorList>
    </citation>
    <scope>NUCLEOTIDE SEQUENCE [LARGE SCALE GENOMIC DNA]</scope>
    <source>
        <strain evidence="3 4">M045</strain>
    </source>
</reference>
<proteinExistence type="predicted"/>
<evidence type="ECO:0000256" key="1">
    <source>
        <dbReference type="SAM" id="MobiDB-lite"/>
    </source>
</evidence>
<dbReference type="eggNOG" id="ENOG5032R1N">
    <property type="taxonomic scope" value="Bacteria"/>
</dbReference>
<dbReference type="EMBL" id="AEYX01000002">
    <property type="protein sequence ID" value="EGG49400.1"/>
    <property type="molecule type" value="Genomic_DNA"/>
</dbReference>
<dbReference type="Proteomes" id="UP000003022">
    <property type="component" value="Unassembled WGS sequence"/>
</dbReference>
<protein>
    <recommendedName>
        <fullName evidence="2">TIR domain-containing protein</fullName>
    </recommendedName>
</protein>
<keyword evidence="4" id="KW-1185">Reference proteome</keyword>
<dbReference type="InterPro" id="IPR035897">
    <property type="entry name" value="Toll_tir_struct_dom_sf"/>
</dbReference>
<evidence type="ECO:0000313" key="3">
    <source>
        <dbReference type="EMBL" id="EGG49400.1"/>
    </source>
</evidence>
<dbReference type="InterPro" id="IPR047603">
    <property type="entry name" value="FxsC_N"/>
</dbReference>
<gene>
    <name evidence="3" type="ORF">SGM_0475</name>
</gene>
<dbReference type="InterPro" id="IPR026367">
    <property type="entry name" value="FxsC_C"/>
</dbReference>
<accession>F3NAU1</accession>
<dbReference type="SUPFAM" id="SSF52200">
    <property type="entry name" value="Toll/Interleukin receptor TIR domain"/>
    <property type="match status" value="1"/>
</dbReference>
<sequence length="433" mass="48994">MPLERESYFFLSYARRDDRDDVFVSRFYSDLVAELDRLGADCSRQRPFRDVERLALGADWERTLGREVGHCRALVALCSPAYVHSLYCGKEWAAFRARVEDYRAQTDIDVPALIPVVWAPMRGAVPEEITRYQYFEPELGDEYLEQGLMSLLRGDPVAYRRALQLVARRVHYAAGLFRLPTVGDLDLSAVRSPFPAQGTLKPAERSTGHVRLFVAAGAAGALPVGRRRNEYYGRSPLDWTPYHPPANPTVAHRAQRVILDEDYTSSLEVVGDDLGSKLDEAMHDNQPSVLLVDAWAARGEPYRSPLSDYDQQNHPLTGVLVPHHETDDESGDDGLWEDLRQVFRRNWMRRNDPYDRLFQVRVDKEHFDHRLAEMVIVAQSRLMENAVPRRLPAGPPAPPMPGLSVPAQPPPPRGDHADAPRRPPPPKGPDDDD</sequence>
<name>F3NAU1_9ACTN</name>
<feature type="domain" description="TIR" evidence="2">
    <location>
        <begin position="9"/>
        <end position="134"/>
    </location>
</feature>
<evidence type="ECO:0000259" key="2">
    <source>
        <dbReference type="Pfam" id="PF13676"/>
    </source>
</evidence>
<feature type="region of interest" description="Disordered" evidence="1">
    <location>
        <begin position="388"/>
        <end position="433"/>
    </location>
</feature>
<organism evidence="3 4">
    <name type="scientific">Streptomyces griseoaurantiacus M045</name>
    <dbReference type="NCBI Taxonomy" id="996637"/>
    <lineage>
        <taxon>Bacteria</taxon>
        <taxon>Bacillati</taxon>
        <taxon>Actinomycetota</taxon>
        <taxon>Actinomycetes</taxon>
        <taxon>Kitasatosporales</taxon>
        <taxon>Streptomycetaceae</taxon>
        <taxon>Streptomyces</taxon>
        <taxon>Streptomyces aurantiacus group</taxon>
    </lineage>
</organism>
<dbReference type="NCBIfam" id="NF040588">
    <property type="entry name" value="FxsC_Nterm"/>
    <property type="match status" value="1"/>
</dbReference>
<dbReference type="GO" id="GO:0007165">
    <property type="term" value="P:signal transduction"/>
    <property type="evidence" value="ECO:0007669"/>
    <property type="project" value="InterPro"/>
</dbReference>
<dbReference type="InterPro" id="IPR000157">
    <property type="entry name" value="TIR_dom"/>
</dbReference>
<evidence type="ECO:0000313" key="4">
    <source>
        <dbReference type="Proteomes" id="UP000003022"/>
    </source>
</evidence>
<dbReference type="Gene3D" id="3.40.50.10140">
    <property type="entry name" value="Toll/interleukin-1 receptor homology (TIR) domain"/>
    <property type="match status" value="1"/>
</dbReference>
<dbReference type="RefSeq" id="WP_006137561.1">
    <property type="nucleotide sequence ID" value="NZ_AEYX01000002.1"/>
</dbReference>
<dbReference type="NCBIfam" id="TIGR04276">
    <property type="entry name" value="FxsC_Cterm"/>
    <property type="match status" value="1"/>
</dbReference>
<comment type="caution">
    <text evidence="3">The sequence shown here is derived from an EMBL/GenBank/DDBJ whole genome shotgun (WGS) entry which is preliminary data.</text>
</comment>
<dbReference type="STRING" id="996637.SGM_0475"/>
<dbReference type="AlphaFoldDB" id="F3NAU1"/>